<keyword evidence="5" id="KW-0805">Transcription regulation</keyword>
<feature type="modified residue" description="4-aspartylphosphate" evidence="8">
    <location>
        <position position="111"/>
    </location>
</feature>
<evidence type="ECO:0000256" key="7">
    <source>
        <dbReference type="ARBA" id="ARBA00023163"/>
    </source>
</evidence>
<dbReference type="PROSITE" id="PS51755">
    <property type="entry name" value="OMPR_PHOB"/>
    <property type="match status" value="1"/>
</dbReference>
<feature type="domain" description="Response regulatory" evidence="10">
    <location>
        <begin position="62"/>
        <end position="175"/>
    </location>
</feature>
<dbReference type="Pfam" id="PF00486">
    <property type="entry name" value="Trans_reg_C"/>
    <property type="match status" value="1"/>
</dbReference>
<dbReference type="GO" id="GO:0000156">
    <property type="term" value="F:phosphorelay response regulator activity"/>
    <property type="evidence" value="ECO:0007669"/>
    <property type="project" value="TreeGrafter"/>
</dbReference>
<organism evidence="12 13">
    <name type="scientific">Burkholderia puraquae</name>
    <dbReference type="NCBI Taxonomy" id="1904757"/>
    <lineage>
        <taxon>Bacteria</taxon>
        <taxon>Pseudomonadati</taxon>
        <taxon>Pseudomonadota</taxon>
        <taxon>Betaproteobacteria</taxon>
        <taxon>Burkholderiales</taxon>
        <taxon>Burkholderiaceae</taxon>
        <taxon>Burkholderia</taxon>
        <taxon>Burkholderia cepacia complex</taxon>
    </lineage>
</organism>
<dbReference type="InterPro" id="IPR011006">
    <property type="entry name" value="CheY-like_superfamily"/>
</dbReference>
<dbReference type="Pfam" id="PF00072">
    <property type="entry name" value="Response_reg"/>
    <property type="match status" value="1"/>
</dbReference>
<dbReference type="InterPro" id="IPR016032">
    <property type="entry name" value="Sig_transdc_resp-reg_C-effctor"/>
</dbReference>
<keyword evidence="6 9" id="KW-0238">DNA-binding</keyword>
<dbReference type="GO" id="GO:0005829">
    <property type="term" value="C:cytosol"/>
    <property type="evidence" value="ECO:0007669"/>
    <property type="project" value="TreeGrafter"/>
</dbReference>
<dbReference type="Gene3D" id="3.40.50.2300">
    <property type="match status" value="1"/>
</dbReference>
<dbReference type="Gene3D" id="1.10.10.10">
    <property type="entry name" value="Winged helix-like DNA-binding domain superfamily/Winged helix DNA-binding domain"/>
    <property type="match status" value="1"/>
</dbReference>
<evidence type="ECO:0000256" key="4">
    <source>
        <dbReference type="ARBA" id="ARBA00023012"/>
    </source>
</evidence>
<name>A0A6J5DT46_9BURK</name>
<dbReference type="InterPro" id="IPR001789">
    <property type="entry name" value="Sig_transdc_resp-reg_receiver"/>
</dbReference>
<keyword evidence="7" id="KW-0804">Transcription</keyword>
<dbReference type="AlphaFoldDB" id="A0A6J5DT46"/>
<evidence type="ECO:0000313" key="12">
    <source>
        <dbReference type="EMBL" id="CAB3757419.1"/>
    </source>
</evidence>
<proteinExistence type="predicted"/>
<sequence length="294" mass="33162">MEPPRRRFVKRGRYRALIFKTSEQAIGGRSIMRYVSADGRRPAPAGAAVAPPMIRPLPMPFRILLVEDDTRLSTLIAGYLRKNDYEVDTVLHGDAAVPAILSIRPDLVILDVNLPGKDGFEICREARKQYDGVIIMVTARDEPFDELLGLEFGADDYVHKPVEPRILLARIKAQLRRAPARVAESTAPQPERYAFGKFSIDRTDRSVVLPDGSTPDLTSAEFDLLWALVCHAGEVVSRDDLMLQLRGVEFDGLDRTIDGRISKLRRKLRDDASNPQRIKTIRSKGYQFSKHAWE</sequence>
<dbReference type="SUPFAM" id="SSF46894">
    <property type="entry name" value="C-terminal effector domain of the bipartite response regulators"/>
    <property type="match status" value="1"/>
</dbReference>
<keyword evidence="3 8" id="KW-0597">Phosphoprotein</keyword>
<dbReference type="EMBL" id="CADIKG010000006">
    <property type="protein sequence ID" value="CAB3757419.1"/>
    <property type="molecule type" value="Genomic_DNA"/>
</dbReference>
<dbReference type="PROSITE" id="PS50110">
    <property type="entry name" value="RESPONSE_REGULATORY"/>
    <property type="match status" value="1"/>
</dbReference>
<comment type="subcellular location">
    <subcellularLocation>
        <location evidence="1">Cytoplasm</location>
    </subcellularLocation>
</comment>
<dbReference type="Proteomes" id="UP000494135">
    <property type="component" value="Unassembled WGS sequence"/>
</dbReference>
<evidence type="ECO:0000256" key="1">
    <source>
        <dbReference type="ARBA" id="ARBA00004496"/>
    </source>
</evidence>
<evidence type="ECO:0000256" key="3">
    <source>
        <dbReference type="ARBA" id="ARBA00022553"/>
    </source>
</evidence>
<dbReference type="GO" id="GO:0032993">
    <property type="term" value="C:protein-DNA complex"/>
    <property type="evidence" value="ECO:0007669"/>
    <property type="project" value="TreeGrafter"/>
</dbReference>
<evidence type="ECO:0000259" key="11">
    <source>
        <dbReference type="PROSITE" id="PS51755"/>
    </source>
</evidence>
<dbReference type="GO" id="GO:0000976">
    <property type="term" value="F:transcription cis-regulatory region binding"/>
    <property type="evidence" value="ECO:0007669"/>
    <property type="project" value="TreeGrafter"/>
</dbReference>
<feature type="DNA-binding region" description="OmpR/PhoB-type" evidence="9">
    <location>
        <begin position="190"/>
        <end position="290"/>
    </location>
</feature>
<evidence type="ECO:0000256" key="2">
    <source>
        <dbReference type="ARBA" id="ARBA00022490"/>
    </source>
</evidence>
<dbReference type="SMART" id="SM00862">
    <property type="entry name" value="Trans_reg_C"/>
    <property type="match status" value="1"/>
</dbReference>
<evidence type="ECO:0000256" key="6">
    <source>
        <dbReference type="ARBA" id="ARBA00023125"/>
    </source>
</evidence>
<dbReference type="FunFam" id="1.10.10.10:FF:000099">
    <property type="entry name" value="Two-component system response regulator TorR"/>
    <property type="match status" value="1"/>
</dbReference>
<dbReference type="Gene3D" id="6.10.250.690">
    <property type="match status" value="1"/>
</dbReference>
<evidence type="ECO:0000256" key="5">
    <source>
        <dbReference type="ARBA" id="ARBA00023015"/>
    </source>
</evidence>
<dbReference type="InterPro" id="IPR036388">
    <property type="entry name" value="WH-like_DNA-bd_sf"/>
</dbReference>
<accession>A0A6J5DT46</accession>
<feature type="domain" description="OmpR/PhoB-type" evidence="11">
    <location>
        <begin position="190"/>
        <end position="290"/>
    </location>
</feature>
<dbReference type="CDD" id="cd00383">
    <property type="entry name" value="trans_reg_C"/>
    <property type="match status" value="1"/>
</dbReference>
<dbReference type="PANTHER" id="PTHR48111">
    <property type="entry name" value="REGULATOR OF RPOS"/>
    <property type="match status" value="1"/>
</dbReference>
<reference evidence="12 13" key="1">
    <citation type="submission" date="2020-04" db="EMBL/GenBank/DDBJ databases">
        <authorList>
            <person name="De Canck E."/>
        </authorList>
    </citation>
    <scope>NUCLEOTIDE SEQUENCE [LARGE SCALE GENOMIC DNA]</scope>
    <source>
        <strain evidence="12 13">LMG 29660</strain>
    </source>
</reference>
<evidence type="ECO:0000259" key="10">
    <source>
        <dbReference type="PROSITE" id="PS50110"/>
    </source>
</evidence>
<dbReference type="SMART" id="SM00448">
    <property type="entry name" value="REC"/>
    <property type="match status" value="1"/>
</dbReference>
<dbReference type="InterPro" id="IPR039420">
    <property type="entry name" value="WalR-like"/>
</dbReference>
<dbReference type="GO" id="GO:0006355">
    <property type="term" value="P:regulation of DNA-templated transcription"/>
    <property type="evidence" value="ECO:0007669"/>
    <property type="project" value="InterPro"/>
</dbReference>
<evidence type="ECO:0000256" key="8">
    <source>
        <dbReference type="PROSITE-ProRule" id="PRU00169"/>
    </source>
</evidence>
<keyword evidence="4" id="KW-0902">Two-component regulatory system</keyword>
<evidence type="ECO:0000313" key="13">
    <source>
        <dbReference type="Proteomes" id="UP000494135"/>
    </source>
</evidence>
<dbReference type="InterPro" id="IPR001867">
    <property type="entry name" value="OmpR/PhoB-type_DNA-bd"/>
</dbReference>
<gene>
    <name evidence="12" type="primary">rssB</name>
    <name evidence="12" type="ORF">LMG29660_03106</name>
</gene>
<dbReference type="PANTHER" id="PTHR48111:SF47">
    <property type="entry name" value="TRANSCRIPTIONAL REGULATORY PROTEIN RSTA"/>
    <property type="match status" value="1"/>
</dbReference>
<dbReference type="SUPFAM" id="SSF52172">
    <property type="entry name" value="CheY-like"/>
    <property type="match status" value="1"/>
</dbReference>
<protein>
    <submittedName>
        <fullName evidence="12">Regulator of RpoS</fullName>
    </submittedName>
</protein>
<keyword evidence="2" id="KW-0963">Cytoplasm</keyword>
<evidence type="ECO:0000256" key="9">
    <source>
        <dbReference type="PROSITE-ProRule" id="PRU01091"/>
    </source>
</evidence>